<protein>
    <submittedName>
        <fullName evidence="2">Uncharacterized protein</fullName>
    </submittedName>
</protein>
<dbReference type="EMBL" id="JAVHNR010000009">
    <property type="protein sequence ID" value="KAK6333024.1"/>
    <property type="molecule type" value="Genomic_DNA"/>
</dbReference>
<evidence type="ECO:0000313" key="2">
    <source>
        <dbReference type="EMBL" id="KAK6333024.1"/>
    </source>
</evidence>
<evidence type="ECO:0000313" key="3">
    <source>
        <dbReference type="Proteomes" id="UP001313282"/>
    </source>
</evidence>
<organism evidence="2 3">
    <name type="scientific">Orbilia javanica</name>
    <dbReference type="NCBI Taxonomy" id="47235"/>
    <lineage>
        <taxon>Eukaryota</taxon>
        <taxon>Fungi</taxon>
        <taxon>Dikarya</taxon>
        <taxon>Ascomycota</taxon>
        <taxon>Pezizomycotina</taxon>
        <taxon>Orbiliomycetes</taxon>
        <taxon>Orbiliales</taxon>
        <taxon>Orbiliaceae</taxon>
        <taxon>Orbilia</taxon>
    </lineage>
</organism>
<gene>
    <name evidence="2" type="ORF">TWF718_010848</name>
</gene>
<sequence length="1296" mass="144707">MEFFLLLYLLGLLCHGCVCLSPRYVRPHEAYNEQTQIELQAKEDVFLNQNIRDDAFSTTREPYAKIIPRTRRLKRAGDDDPDIAMIDKEEVDLSILQSLDAEEKQKIKEVYSRGGSLLLKEEEVFQDPINKDPTFDWSKLEKAVAIRNNAHGFPPAGAEVLREMGRDDVIQDPESYVVVSRSIPMDDGTQNYGYTLLKTYISEEASHMYFQWPGKLPSGAQHRDWIYQCWLRGLDLTGDNSNGRAHGSLRYITIQGIDSGDTLAILKALIREWEGRDLETSVEGGLVLARDDMDPKLARSNSGTISYFKFLLFRILLGVPEISPIVEMLSKFPNTFAQYQVSTITFKLGGAHGADGPANIFLQLDLPISYRYAGAGSTHDLVAPSFIGSSLAAGKLSNLIKHPSSPDIERTSYGWAAAPGSTPGQTFFRQALQHYGTAYRFSVSGREKHIVFEGYLVGALSVQVLQDYSEKNLDQEMHFAVHDAWIRTAGQTALYEITFASVHPQSRSKIKEIREKQKPADITPQRWDEKIAVFEELQTDFNDILQTLSETREGKVLSLLREQYGRELGFSGVSRIEIGVYTSAAARKRKGKFFVLVGLKPLLKTDPLGIPVLEAGMTRDEANPSVHSIKKDFPIWIPSVTTGSATVIYSQAVSQAVYVNTVLEMGQFLVDLGIPVDAEAVYREHELFLLVSSYTIKANKVNAEDATREALDFLGNLPRDRMRFYGAFQPNTYQFFITVVGKRFQVWAPTSKLPGYHVTVSSGRSDLGNLNQESRPQYGLFVSLENGVVAILSWPEVTGSDEMEFENAVFAAWHHVYAYASHGYTYDTSGIKHLGVCDRGPQFFMLLEVRQPTRLIIEEIYRQESLPKSESLLLTGTPMIRRCGSMHTAHFPMQSLPRGNTPESLRHFLALVGSPDLIGISGIGAKYSGTLHNPCKTTVRDIIIRWVSQSEGGELHPQVFISLRAFDIRMARSFSDRARDIELGAHQKLALQELSAPVSLGQTISSLLSLNIPVALSEATDMGEDQWDVVQLEEAVRSPRRAFHLIEAASFVLFHDGNYQARYEEVWDLAKESYRRLRVRSRTEDLSGTFLVHQMAEAGASTGVYGHLIVESLPPLADASSQGIERLSQIYFNSWDVGSKGASAGRGTAVPLPRVVTFLGFSPETQSIINFLWQGLQTQEEASSEIKLRVTTDPYFEEQDEKFVRVFESQGPRILNAHAVAWDALAGTTEILALSHWLRVNQARNPTEDPAVKELSIRTIYVETSADGSGIQGTVYIGEAASRPEEQDVEGDDEEG</sequence>
<comment type="caution">
    <text evidence="2">The sequence shown here is derived from an EMBL/GenBank/DDBJ whole genome shotgun (WGS) entry which is preliminary data.</text>
</comment>
<reference evidence="2 3" key="1">
    <citation type="submission" date="2019-10" db="EMBL/GenBank/DDBJ databases">
        <authorList>
            <person name="Palmer J.M."/>
        </authorList>
    </citation>
    <scope>NUCLEOTIDE SEQUENCE [LARGE SCALE GENOMIC DNA]</scope>
    <source>
        <strain evidence="2 3">TWF718</strain>
    </source>
</reference>
<accession>A0AAN8MKN2</accession>
<name>A0AAN8MKN2_9PEZI</name>
<dbReference type="Proteomes" id="UP001313282">
    <property type="component" value="Unassembled WGS sequence"/>
</dbReference>
<keyword evidence="1" id="KW-0732">Signal</keyword>
<proteinExistence type="predicted"/>
<evidence type="ECO:0000256" key="1">
    <source>
        <dbReference type="SAM" id="SignalP"/>
    </source>
</evidence>
<feature type="chain" id="PRO_5043022569" evidence="1">
    <location>
        <begin position="20"/>
        <end position="1296"/>
    </location>
</feature>
<keyword evidence="3" id="KW-1185">Reference proteome</keyword>
<feature type="signal peptide" evidence="1">
    <location>
        <begin position="1"/>
        <end position="19"/>
    </location>
</feature>